<proteinExistence type="predicted"/>
<evidence type="ECO:0000313" key="2">
    <source>
        <dbReference type="EMBL" id="CAA9483382.1"/>
    </source>
</evidence>
<evidence type="ECO:0000256" key="1">
    <source>
        <dbReference type="SAM" id="MobiDB-lite"/>
    </source>
</evidence>
<gene>
    <name evidence="2" type="ORF">AVDCRST_MAG45-299</name>
</gene>
<dbReference type="AlphaFoldDB" id="A0A6J4RWC1"/>
<dbReference type="EMBL" id="CADCVU010000028">
    <property type="protein sequence ID" value="CAA9483382.1"/>
    <property type="molecule type" value="Genomic_DNA"/>
</dbReference>
<feature type="compositionally biased region" description="Basic residues" evidence="1">
    <location>
        <begin position="75"/>
        <end position="86"/>
    </location>
</feature>
<feature type="non-terminal residue" evidence="2">
    <location>
        <position position="1"/>
    </location>
</feature>
<organism evidence="2">
    <name type="scientific">uncultured Solirubrobacterales bacterium</name>
    <dbReference type="NCBI Taxonomy" id="768556"/>
    <lineage>
        <taxon>Bacteria</taxon>
        <taxon>Bacillati</taxon>
        <taxon>Actinomycetota</taxon>
        <taxon>Thermoleophilia</taxon>
        <taxon>Solirubrobacterales</taxon>
        <taxon>environmental samples</taxon>
    </lineage>
</organism>
<feature type="region of interest" description="Disordered" evidence="1">
    <location>
        <begin position="111"/>
        <end position="190"/>
    </location>
</feature>
<protein>
    <submittedName>
        <fullName evidence="2">FHA domain containing protein</fullName>
    </submittedName>
</protein>
<sequence>EYGRVRNPCRRRHLSVRVVRLSGGAARARPGAAVPALRSARVPSFLPLRRAPGGTGRGAGRARSPRVARGDPRGARRGGRLPRLRAGRPGPRGDPARGLHAHRALAGGARALRRSHGLAPPRGRPPRGRSRPAARRPQPQRGVRQRRALRVARARRHRRDHDRPLSPVLHELDRGSQPWRSRGGLDRRTL</sequence>
<accession>A0A6J4RWC1</accession>
<name>A0A6J4RWC1_9ACTN</name>
<feature type="compositionally biased region" description="Basic residues" evidence="1">
    <location>
        <begin position="143"/>
        <end position="160"/>
    </location>
</feature>
<feature type="compositionally biased region" description="Basic residues" evidence="1">
    <location>
        <begin position="124"/>
        <end position="134"/>
    </location>
</feature>
<feature type="non-terminal residue" evidence="2">
    <location>
        <position position="190"/>
    </location>
</feature>
<reference evidence="2" key="1">
    <citation type="submission" date="2020-02" db="EMBL/GenBank/DDBJ databases">
        <authorList>
            <person name="Meier V. D."/>
        </authorList>
    </citation>
    <scope>NUCLEOTIDE SEQUENCE</scope>
    <source>
        <strain evidence="2">AVDCRST_MAG45</strain>
    </source>
</reference>
<feature type="region of interest" description="Disordered" evidence="1">
    <location>
        <begin position="45"/>
        <end position="99"/>
    </location>
</feature>